<dbReference type="GO" id="GO:0030288">
    <property type="term" value="C:outer membrane-bounded periplasmic space"/>
    <property type="evidence" value="ECO:0007669"/>
    <property type="project" value="UniProtKB-ARBA"/>
</dbReference>
<evidence type="ECO:0000256" key="3">
    <source>
        <dbReference type="SAM" id="SignalP"/>
    </source>
</evidence>
<evidence type="ECO:0000259" key="4">
    <source>
        <dbReference type="Pfam" id="PF00496"/>
    </source>
</evidence>
<dbReference type="SUPFAM" id="SSF53850">
    <property type="entry name" value="Periplasmic binding protein-like II"/>
    <property type="match status" value="1"/>
</dbReference>
<comment type="similarity">
    <text evidence="1">Belongs to the bacterial solute-binding protein 5 family.</text>
</comment>
<gene>
    <name evidence="5" type="ORF">HA50_25750</name>
</gene>
<dbReference type="EMBL" id="MLJI01000002">
    <property type="protein sequence ID" value="ORM89987.1"/>
    <property type="molecule type" value="Genomic_DNA"/>
</dbReference>
<dbReference type="Gene3D" id="3.40.190.10">
    <property type="entry name" value="Periplasmic binding protein-like II"/>
    <property type="match status" value="1"/>
</dbReference>
<dbReference type="Pfam" id="PF00496">
    <property type="entry name" value="SBP_bac_5"/>
    <property type="match status" value="1"/>
</dbReference>
<accession>A0A1X1EM16</accession>
<dbReference type="RefSeq" id="WP_084879707.1">
    <property type="nucleotide sequence ID" value="NZ_JAGGMY010000002.1"/>
</dbReference>
<comment type="caution">
    <text evidence="5">The sequence shown here is derived from an EMBL/GenBank/DDBJ whole genome shotgun (WGS) entry which is preliminary data.</text>
</comment>
<dbReference type="InterPro" id="IPR030678">
    <property type="entry name" value="Peptide/Ni-bd"/>
</dbReference>
<dbReference type="AlphaFoldDB" id="A0A1X1EM16"/>
<evidence type="ECO:0000256" key="2">
    <source>
        <dbReference type="ARBA" id="ARBA00022729"/>
    </source>
</evidence>
<organism evidence="5 6">
    <name type="scientific">Pantoea cypripedii</name>
    <name type="common">Pectobacterium cypripedii</name>
    <name type="synonym">Erwinia cypripedii</name>
    <dbReference type="NCBI Taxonomy" id="55209"/>
    <lineage>
        <taxon>Bacteria</taxon>
        <taxon>Pseudomonadati</taxon>
        <taxon>Pseudomonadota</taxon>
        <taxon>Gammaproteobacteria</taxon>
        <taxon>Enterobacterales</taxon>
        <taxon>Erwiniaceae</taxon>
        <taxon>Pantoea</taxon>
    </lineage>
</organism>
<dbReference type="PANTHER" id="PTHR30290">
    <property type="entry name" value="PERIPLASMIC BINDING COMPONENT OF ABC TRANSPORTER"/>
    <property type="match status" value="1"/>
</dbReference>
<evidence type="ECO:0000313" key="5">
    <source>
        <dbReference type="EMBL" id="ORM89987.1"/>
    </source>
</evidence>
<dbReference type="OrthoDB" id="9803988at2"/>
<dbReference type="PIRSF" id="PIRSF002741">
    <property type="entry name" value="MppA"/>
    <property type="match status" value="1"/>
</dbReference>
<keyword evidence="6" id="KW-1185">Reference proteome</keyword>
<evidence type="ECO:0000256" key="1">
    <source>
        <dbReference type="ARBA" id="ARBA00005695"/>
    </source>
</evidence>
<reference evidence="5 6" key="1">
    <citation type="journal article" date="2017" name="Antonie Van Leeuwenhoek">
        <title>Phylogenomic resolution of the bacterial genus Pantoea and its relationship with Erwinia and Tatumella.</title>
        <authorList>
            <person name="Palmer M."/>
            <person name="Steenkamp E.T."/>
            <person name="Coetzee M.P."/>
            <person name="Chan W.Y."/>
            <person name="van Zyl E."/>
            <person name="De Maayer P."/>
            <person name="Coutinho T.A."/>
            <person name="Blom J."/>
            <person name="Smits T.H."/>
            <person name="Duffy B."/>
            <person name="Venter S.N."/>
        </authorList>
    </citation>
    <scope>NUCLEOTIDE SEQUENCE [LARGE SCALE GENOMIC DNA]</scope>
    <source>
        <strain evidence="5 6">LMG 2657</strain>
    </source>
</reference>
<feature type="domain" description="Solute-binding protein family 5" evidence="4">
    <location>
        <begin position="75"/>
        <end position="429"/>
    </location>
</feature>
<dbReference type="InterPro" id="IPR039424">
    <property type="entry name" value="SBP_5"/>
</dbReference>
<dbReference type="GO" id="GO:0015833">
    <property type="term" value="P:peptide transport"/>
    <property type="evidence" value="ECO:0007669"/>
    <property type="project" value="TreeGrafter"/>
</dbReference>
<name>A0A1X1EM16_PANCY</name>
<dbReference type="Gene3D" id="3.10.105.10">
    <property type="entry name" value="Dipeptide-binding Protein, Domain 3"/>
    <property type="match status" value="1"/>
</dbReference>
<dbReference type="STRING" id="55209.HA50_25750"/>
<protein>
    <recommendedName>
        <fullName evidence="4">Solute-binding protein family 5 domain-containing protein</fullName>
    </recommendedName>
</protein>
<sequence>MISLSRRRFMMLSALSFADPFRMLSASALSVKDTLTIAYPTDIVSWEPNQTNPLQSAILKCVYDQPLNISSELALSPGIVKSYAWLDDNNQILQLVFQEGVVFHNGQPLTSEDFHFSFFERLKKFPDSLLAGIWGGIMRIETPTPYSAIVYFSWPMATAPAMMADIPAYLLPKRYYQAVGENGFRAHPVGSGPYKVTTRQPGMHIILDAYENYWQSPPAFKRVIFLIAPDKMTRLAMLETGEADLSLNFSTWEADKIAKLNNLKANYQPTSGIMLLQMVNQGAMQDKRVRLALHHAIDKPLISKALFQGKALPIATPAGKGMAGYDPEFNFPYDPELAIKLLAEAGYHSKRPLLLNFYTTKGALANDLEIAKAISQQWDHIGIRTQLVILTPAMIADYQNQKKFDGPLLQGWNPVAGDPATYSGLLLNQNVSMGLWKSDDLIQPLAALDKMTNYAQRIDAYKKFDRWQVEQGYSIPLLQNISVLVAKNDLFIPPNPGGILAPYHIRKAGI</sequence>
<dbReference type="Proteomes" id="UP000193749">
    <property type="component" value="Unassembled WGS sequence"/>
</dbReference>
<feature type="chain" id="PRO_5012236415" description="Solute-binding protein family 5 domain-containing protein" evidence="3">
    <location>
        <begin position="19"/>
        <end position="510"/>
    </location>
</feature>
<dbReference type="InterPro" id="IPR000914">
    <property type="entry name" value="SBP_5_dom"/>
</dbReference>
<proteinExistence type="inferred from homology"/>
<evidence type="ECO:0000313" key="6">
    <source>
        <dbReference type="Proteomes" id="UP000193749"/>
    </source>
</evidence>
<dbReference type="GO" id="GO:1904680">
    <property type="term" value="F:peptide transmembrane transporter activity"/>
    <property type="evidence" value="ECO:0007669"/>
    <property type="project" value="TreeGrafter"/>
</dbReference>
<dbReference type="GO" id="GO:0043190">
    <property type="term" value="C:ATP-binding cassette (ABC) transporter complex"/>
    <property type="evidence" value="ECO:0007669"/>
    <property type="project" value="InterPro"/>
</dbReference>
<dbReference type="PANTHER" id="PTHR30290:SF38">
    <property type="entry name" value="D,D-DIPEPTIDE-BINDING PERIPLASMIC PROTEIN DDPA-RELATED"/>
    <property type="match status" value="1"/>
</dbReference>
<dbReference type="Gene3D" id="3.90.76.10">
    <property type="entry name" value="Dipeptide-binding Protein, Domain 1"/>
    <property type="match status" value="1"/>
</dbReference>
<keyword evidence="2 3" id="KW-0732">Signal</keyword>
<feature type="signal peptide" evidence="3">
    <location>
        <begin position="1"/>
        <end position="18"/>
    </location>
</feature>